<dbReference type="Pfam" id="PF13432">
    <property type="entry name" value="TPR_16"/>
    <property type="match status" value="2"/>
</dbReference>
<organism evidence="4 5">
    <name type="scientific">Nonomuraea guangzhouensis</name>
    <dbReference type="NCBI Taxonomy" id="1291555"/>
    <lineage>
        <taxon>Bacteria</taxon>
        <taxon>Bacillati</taxon>
        <taxon>Actinomycetota</taxon>
        <taxon>Actinomycetes</taxon>
        <taxon>Streptosporangiales</taxon>
        <taxon>Streptosporangiaceae</taxon>
        <taxon>Nonomuraea</taxon>
    </lineage>
</organism>
<keyword evidence="5" id="KW-1185">Reference proteome</keyword>
<dbReference type="RefSeq" id="WP_219537152.1">
    <property type="nucleotide sequence ID" value="NZ_JAHKRM010000035.1"/>
</dbReference>
<dbReference type="PANTHER" id="PTHR44858">
    <property type="entry name" value="TETRATRICOPEPTIDE REPEAT PROTEIN 6"/>
    <property type="match status" value="1"/>
</dbReference>
<feature type="repeat" description="TPR" evidence="3">
    <location>
        <begin position="432"/>
        <end position="465"/>
    </location>
</feature>
<dbReference type="Pfam" id="PF14559">
    <property type="entry name" value="TPR_19"/>
    <property type="match status" value="1"/>
</dbReference>
<sequence length="687" mass="75010">MRHLWIVGDRRADRLRAAAEYGPGIVAGCHRRLRGPYTGVDTVLHAVLPEAFARWPELVERHRIALLYGIPELAEVIGAGPRQLAFTGPFEQRTRFYGAQMIRCMNQGIVTFLTEYARLARTPLVVVFDDLHAAEETTQELVALLLRRADPAALRVVAGGRRDGLGDQLSAALTRHADMVAATPSPASAGKPADNELVRAFVAADGVSDDPAEIAAYDAADAGLRRELHDRRAAELVPGAGSGLRMGAIPYHLERGGDPGGRGREALCDALKLSAEIGFSAATVDFGLRGREVTDPDACPDDFRLFTSLAANALVPLHRPDEAYALYMDLRTRYTDARAHMITSYGIAMLYTRFFTPRDHETALAWQNNAVAISALLPDPGERTTRQVFNDNALALIEMHRGNLDRGLDLIEAGIARLDQELTPDDWVVHRSQLLYNKTRLLAALGRHEEAYEGFTKLIEMDPYYTDYLSERARISRRRGDLAAALDDYDRAVALAPPYPELHYNRGTCRAEAGDVSEALADFGYVLEMEPDDVPTLFRRAELLFDAGDLTAAEADVTAGLAVRPGDAELLCLQGMIALERDETERAADRLDAALVAAPDYAAALVNRAVARFRLGRPDGAVDDLTRALELLGDDPDLLLNRGLAHEAAGRPRQAVDDFDAAMSLPGADTAELEPARERCGRLLAGV</sequence>
<gene>
    <name evidence="4" type="ORF">ACFSJ0_27410</name>
</gene>
<dbReference type="EMBL" id="JBHUCM010000019">
    <property type="protein sequence ID" value="MFD1540815.1"/>
    <property type="molecule type" value="Genomic_DNA"/>
</dbReference>
<evidence type="ECO:0000313" key="4">
    <source>
        <dbReference type="EMBL" id="MFD1540815.1"/>
    </source>
</evidence>
<keyword evidence="2 3" id="KW-0802">TPR repeat</keyword>
<dbReference type="PROSITE" id="PS50005">
    <property type="entry name" value="TPR"/>
    <property type="match status" value="2"/>
</dbReference>
<dbReference type="InterPro" id="IPR050498">
    <property type="entry name" value="Ycf3"/>
</dbReference>
<comment type="caution">
    <text evidence="4">The sequence shown here is derived from an EMBL/GenBank/DDBJ whole genome shotgun (WGS) entry which is preliminary data.</text>
</comment>
<protein>
    <submittedName>
        <fullName evidence="4">Tetratricopeptide repeat protein</fullName>
    </submittedName>
</protein>
<name>A0ABW4GDC4_9ACTN</name>
<dbReference type="Proteomes" id="UP001597097">
    <property type="component" value="Unassembled WGS sequence"/>
</dbReference>
<feature type="repeat" description="TPR" evidence="3">
    <location>
        <begin position="500"/>
        <end position="533"/>
    </location>
</feature>
<dbReference type="SMART" id="SM00028">
    <property type="entry name" value="TPR"/>
    <property type="match status" value="7"/>
</dbReference>
<dbReference type="InterPro" id="IPR019734">
    <property type="entry name" value="TPR_rpt"/>
</dbReference>
<keyword evidence="1" id="KW-0677">Repeat</keyword>
<evidence type="ECO:0000313" key="5">
    <source>
        <dbReference type="Proteomes" id="UP001597097"/>
    </source>
</evidence>
<dbReference type="PANTHER" id="PTHR44858:SF1">
    <property type="entry name" value="UDP-N-ACETYLGLUCOSAMINE--PEPTIDE N-ACETYLGLUCOSAMINYLTRANSFERASE SPINDLY-RELATED"/>
    <property type="match status" value="1"/>
</dbReference>
<accession>A0ABW4GDC4</accession>
<evidence type="ECO:0000256" key="3">
    <source>
        <dbReference type="PROSITE-ProRule" id="PRU00339"/>
    </source>
</evidence>
<reference evidence="5" key="1">
    <citation type="journal article" date="2019" name="Int. J. Syst. Evol. Microbiol.">
        <title>The Global Catalogue of Microorganisms (GCM) 10K type strain sequencing project: providing services to taxonomists for standard genome sequencing and annotation.</title>
        <authorList>
            <consortium name="The Broad Institute Genomics Platform"/>
            <consortium name="The Broad Institute Genome Sequencing Center for Infectious Disease"/>
            <person name="Wu L."/>
            <person name="Ma J."/>
        </authorList>
    </citation>
    <scope>NUCLEOTIDE SEQUENCE [LARGE SCALE GENOMIC DNA]</scope>
    <source>
        <strain evidence="5">CGMCC 1.15399</strain>
    </source>
</reference>
<evidence type="ECO:0000256" key="1">
    <source>
        <dbReference type="ARBA" id="ARBA00022737"/>
    </source>
</evidence>
<proteinExistence type="predicted"/>
<evidence type="ECO:0000256" key="2">
    <source>
        <dbReference type="ARBA" id="ARBA00022803"/>
    </source>
</evidence>